<dbReference type="AlphaFoldDB" id="A0A7G9R5V6"/>
<dbReference type="Pfam" id="PF00005">
    <property type="entry name" value="ABC_tran"/>
    <property type="match status" value="1"/>
</dbReference>
<dbReference type="Gene3D" id="2.40.50.100">
    <property type="match status" value="1"/>
</dbReference>
<dbReference type="CDD" id="cd03300">
    <property type="entry name" value="ABC_PotA_N"/>
    <property type="match status" value="1"/>
</dbReference>
<evidence type="ECO:0000313" key="11">
    <source>
        <dbReference type="Proteomes" id="UP000515976"/>
    </source>
</evidence>
<keyword evidence="2 7" id="KW-1003">Cell membrane</keyword>
<dbReference type="InterPro" id="IPR003593">
    <property type="entry name" value="AAA+_ATPase"/>
</dbReference>
<keyword evidence="6 7" id="KW-0472">Membrane</keyword>
<evidence type="ECO:0000256" key="4">
    <source>
        <dbReference type="ARBA" id="ARBA00022840"/>
    </source>
</evidence>
<evidence type="ECO:0000256" key="1">
    <source>
        <dbReference type="ARBA" id="ARBA00022448"/>
    </source>
</evidence>
<dbReference type="InterPro" id="IPR008995">
    <property type="entry name" value="Mo/tungstate-bd_C_term_dom"/>
</dbReference>
<comment type="similarity">
    <text evidence="7">Belongs to the ABC transporter superfamily. Spermidine/putrescine importer (TC 3.A.1.11.1) family.</text>
</comment>
<dbReference type="GO" id="GO:0005524">
    <property type="term" value="F:ATP binding"/>
    <property type="evidence" value="ECO:0007669"/>
    <property type="project" value="UniProtKB-KW"/>
</dbReference>
<accession>A0A7G9R5V6</accession>
<dbReference type="GO" id="GO:0015594">
    <property type="term" value="F:ABC-type putrescine transporter activity"/>
    <property type="evidence" value="ECO:0007669"/>
    <property type="project" value="InterPro"/>
</dbReference>
<organism evidence="10 11">
    <name type="scientific">Phycicoccus endophyticus</name>
    <dbReference type="NCBI Taxonomy" id="1690220"/>
    <lineage>
        <taxon>Bacteria</taxon>
        <taxon>Bacillati</taxon>
        <taxon>Actinomycetota</taxon>
        <taxon>Actinomycetes</taxon>
        <taxon>Micrococcales</taxon>
        <taxon>Intrasporangiaceae</taxon>
        <taxon>Phycicoccus</taxon>
    </lineage>
</organism>
<dbReference type="InterPro" id="IPR013611">
    <property type="entry name" value="Transp-assoc_OB_typ2"/>
</dbReference>
<dbReference type="InterPro" id="IPR005893">
    <property type="entry name" value="PotA-like"/>
</dbReference>
<evidence type="ECO:0000313" key="10">
    <source>
        <dbReference type="EMBL" id="QNN50981.1"/>
    </source>
</evidence>
<dbReference type="EC" id="7.6.2.11" evidence="7"/>
<sequence>MAGTRTRSRHVTPPPPAETDAAPADAVVLRRVSKLYGEVAAVDDLTLTVRRGEFLSLLGPSGCGKTTTLRMIAGFEYPDTGDILVDGRSVLGVPPYKRQVNTVFQAYALFPHMSVAENVAYGLEQQRTPKSEIRGKVAEALEMVQMRSYANRRPTQLSGGQQQRVALARALVNRPSVLLLDEPLGALDRQLREEMQVELKLLQSRLGISFVFVTHDQGEALSMSDRIAIMREGKVEQLGDADTIYSSPASAYVAGFVGQQNFLEGRAGESGAVETELGPMRSSRPSETRPGERVRVAVRPEFVDLTADQPDGTSENTVKGTVIGVAHQGETRQFLVDAGDEHTLLVRRPTPRAPRLDVGDPAWCHWSPEDVHVFPHDGAHSAPPPTTVPDQPSS</sequence>
<dbReference type="InterPro" id="IPR017879">
    <property type="entry name" value="PotA_ATP-bd"/>
</dbReference>
<dbReference type="SUPFAM" id="SSF50331">
    <property type="entry name" value="MOP-like"/>
    <property type="match status" value="1"/>
</dbReference>
<dbReference type="PROSITE" id="PS50893">
    <property type="entry name" value="ABC_TRANSPORTER_2"/>
    <property type="match status" value="1"/>
</dbReference>
<evidence type="ECO:0000256" key="7">
    <source>
        <dbReference type="RuleBase" id="RU364083"/>
    </source>
</evidence>
<keyword evidence="5 7" id="KW-1278">Translocase</keyword>
<dbReference type="Proteomes" id="UP000515976">
    <property type="component" value="Chromosome"/>
</dbReference>
<keyword evidence="1 7" id="KW-0813">Transport</keyword>
<dbReference type="EMBL" id="CP060712">
    <property type="protein sequence ID" value="QNN50981.1"/>
    <property type="molecule type" value="Genomic_DNA"/>
</dbReference>
<dbReference type="Gene3D" id="3.40.50.300">
    <property type="entry name" value="P-loop containing nucleotide triphosphate hydrolases"/>
    <property type="match status" value="1"/>
</dbReference>
<proteinExistence type="inferred from homology"/>
<dbReference type="KEGG" id="pei:H9L10_07560"/>
<dbReference type="InterPro" id="IPR003439">
    <property type="entry name" value="ABC_transporter-like_ATP-bd"/>
</dbReference>
<dbReference type="InterPro" id="IPR050093">
    <property type="entry name" value="ABC_SmlMolc_Importer"/>
</dbReference>
<dbReference type="InterPro" id="IPR027417">
    <property type="entry name" value="P-loop_NTPase"/>
</dbReference>
<keyword evidence="4 7" id="KW-0067">ATP-binding</keyword>
<comment type="catalytic activity">
    <reaction evidence="7">
        <text>ATP + H2O + polyamine-[polyamine-binding protein]Side 1 = ADP + phosphate + polyamineSide 2 + [polyamine-binding protein]Side 1.</text>
        <dbReference type="EC" id="7.6.2.11"/>
    </reaction>
</comment>
<protein>
    <recommendedName>
        <fullName evidence="7">Spermidine/putrescine import ATP-binding protein PotA</fullName>
        <ecNumber evidence="7">7.6.2.11</ecNumber>
    </recommendedName>
</protein>
<evidence type="ECO:0000259" key="9">
    <source>
        <dbReference type="PROSITE" id="PS50893"/>
    </source>
</evidence>
<dbReference type="NCBIfam" id="TIGR01187">
    <property type="entry name" value="potA"/>
    <property type="match status" value="1"/>
</dbReference>
<feature type="compositionally biased region" description="Basic residues" evidence="8">
    <location>
        <begin position="1"/>
        <end position="10"/>
    </location>
</feature>
<dbReference type="GO" id="GO:0016887">
    <property type="term" value="F:ATP hydrolysis activity"/>
    <property type="evidence" value="ECO:0007669"/>
    <property type="project" value="InterPro"/>
</dbReference>
<comment type="function">
    <text evidence="7">Part of the ABC transporter complex PotABCD involved in spermidine/putrescine import. Responsible for energy coupling to the transport system.</text>
</comment>
<feature type="region of interest" description="Disordered" evidence="8">
    <location>
        <begin position="374"/>
        <end position="394"/>
    </location>
</feature>
<dbReference type="SUPFAM" id="SSF52540">
    <property type="entry name" value="P-loop containing nucleoside triphosphate hydrolases"/>
    <property type="match status" value="1"/>
</dbReference>
<keyword evidence="3 7" id="KW-0547">Nucleotide-binding</keyword>
<gene>
    <name evidence="7" type="primary">potA</name>
    <name evidence="10" type="ORF">H9L10_07560</name>
</gene>
<name>A0A7G9R5V6_9MICO</name>
<feature type="region of interest" description="Disordered" evidence="8">
    <location>
        <begin position="269"/>
        <end position="291"/>
    </location>
</feature>
<reference evidence="10 11" key="1">
    <citation type="submission" date="2020-08" db="EMBL/GenBank/DDBJ databases">
        <title>Genome sequence of Phycicoccus endophyticus JCM 31784T.</title>
        <authorList>
            <person name="Hyun D.-W."/>
            <person name="Bae J.-W."/>
        </authorList>
    </citation>
    <scope>NUCLEOTIDE SEQUENCE [LARGE SCALE GENOMIC DNA]</scope>
    <source>
        <strain evidence="10 11">JCM 31784</strain>
    </source>
</reference>
<dbReference type="InterPro" id="IPR017871">
    <property type="entry name" value="ABC_transporter-like_CS"/>
</dbReference>
<feature type="domain" description="ABC transporter" evidence="9">
    <location>
        <begin position="27"/>
        <end position="257"/>
    </location>
</feature>
<comment type="subunit">
    <text evidence="7">The complex is composed of two ATP-binding proteins (PotA), two transmembrane proteins (PotB and PotC) and a solute-binding protein (PotD).</text>
</comment>
<dbReference type="InterPro" id="IPR012340">
    <property type="entry name" value="NA-bd_OB-fold"/>
</dbReference>
<evidence type="ECO:0000256" key="6">
    <source>
        <dbReference type="ARBA" id="ARBA00023136"/>
    </source>
</evidence>
<feature type="region of interest" description="Disordered" evidence="8">
    <location>
        <begin position="1"/>
        <end position="21"/>
    </location>
</feature>
<dbReference type="GO" id="GO:0043190">
    <property type="term" value="C:ATP-binding cassette (ABC) transporter complex"/>
    <property type="evidence" value="ECO:0007669"/>
    <property type="project" value="InterPro"/>
</dbReference>
<evidence type="ECO:0000256" key="5">
    <source>
        <dbReference type="ARBA" id="ARBA00022967"/>
    </source>
</evidence>
<dbReference type="PANTHER" id="PTHR42781:SF4">
    <property type="entry name" value="SPERMIDINE_PUTRESCINE IMPORT ATP-BINDING PROTEIN POTA"/>
    <property type="match status" value="1"/>
</dbReference>
<evidence type="ECO:0000256" key="3">
    <source>
        <dbReference type="ARBA" id="ARBA00022741"/>
    </source>
</evidence>
<evidence type="ECO:0000256" key="8">
    <source>
        <dbReference type="SAM" id="MobiDB-lite"/>
    </source>
</evidence>
<dbReference type="PANTHER" id="PTHR42781">
    <property type="entry name" value="SPERMIDINE/PUTRESCINE IMPORT ATP-BINDING PROTEIN POTA"/>
    <property type="match status" value="1"/>
</dbReference>
<dbReference type="PROSITE" id="PS00211">
    <property type="entry name" value="ABC_TRANSPORTER_1"/>
    <property type="match status" value="1"/>
</dbReference>
<dbReference type="SMART" id="SM00382">
    <property type="entry name" value="AAA"/>
    <property type="match status" value="1"/>
</dbReference>
<evidence type="ECO:0000256" key="2">
    <source>
        <dbReference type="ARBA" id="ARBA00022475"/>
    </source>
</evidence>
<dbReference type="FunFam" id="3.40.50.300:FF:000133">
    <property type="entry name" value="Spermidine/putrescine import ATP-binding protein PotA"/>
    <property type="match status" value="1"/>
</dbReference>
<dbReference type="Gene3D" id="2.40.50.140">
    <property type="entry name" value="Nucleic acid-binding proteins"/>
    <property type="match status" value="1"/>
</dbReference>
<dbReference type="Pfam" id="PF08402">
    <property type="entry name" value="TOBE_2"/>
    <property type="match status" value="1"/>
</dbReference>
<keyword evidence="11" id="KW-1185">Reference proteome</keyword>